<reference evidence="1" key="1">
    <citation type="submission" date="2021-01" db="EMBL/GenBank/DDBJ databases">
        <authorList>
            <person name="Corre E."/>
            <person name="Pelletier E."/>
            <person name="Niang G."/>
            <person name="Scheremetjew M."/>
            <person name="Finn R."/>
            <person name="Kale V."/>
            <person name="Holt S."/>
            <person name="Cochrane G."/>
            <person name="Meng A."/>
            <person name="Brown T."/>
            <person name="Cohen L."/>
        </authorList>
    </citation>
    <scope>NUCLEOTIDE SEQUENCE</scope>
    <source>
        <strain evidence="1">CCMP3107</strain>
    </source>
</reference>
<protein>
    <submittedName>
        <fullName evidence="1">Uncharacterized protein</fullName>
    </submittedName>
</protein>
<organism evidence="1">
    <name type="scientific">Heterosigma akashiwo</name>
    <name type="common">Chromophytic alga</name>
    <name type="synonym">Heterosigma carterae</name>
    <dbReference type="NCBI Taxonomy" id="2829"/>
    <lineage>
        <taxon>Eukaryota</taxon>
        <taxon>Sar</taxon>
        <taxon>Stramenopiles</taxon>
        <taxon>Ochrophyta</taxon>
        <taxon>Raphidophyceae</taxon>
        <taxon>Chattonellales</taxon>
        <taxon>Chattonellaceae</taxon>
        <taxon>Heterosigma</taxon>
    </lineage>
</organism>
<dbReference type="EMBL" id="HBIU01042394">
    <property type="protein sequence ID" value="CAE0640380.1"/>
    <property type="molecule type" value="Transcribed_RNA"/>
</dbReference>
<evidence type="ECO:0000313" key="1">
    <source>
        <dbReference type="EMBL" id="CAE0640380.1"/>
    </source>
</evidence>
<accession>A0A7S3Y407</accession>
<dbReference type="AlphaFoldDB" id="A0A7S3Y407"/>
<name>A0A7S3Y407_HETAK</name>
<sequence>MADGGSRFPSIAALPRGGSGGNPLDAYLEELVKVGVVKIEALDMAGLRKMMVTEVNEEEAEKLHRSLFTSSAAAAAVAAGKRRGFFLSDGKCDGQKGSFFEQYERKAVIILKVNVLYSITVNRKSAEPFL</sequence>
<gene>
    <name evidence="1" type="ORF">HAKA00212_LOCUS19201</name>
</gene>
<proteinExistence type="predicted"/>